<sequence length="250" mass="29761">MSQEEVIQISNKRKVTVGYWRNQLFVNLREYYKTQTGEMKPSTKGVGLNLMQWNKLYQCHDLISSAFGNNNENQSNSIANINKRKKFQAGSQDILQNSKKKRETRSQKRGEKKNKKKKKDQKQSTLTKEKEIKNIEEDLELSDIPLKDLINLDLDFEIGKSSVLEKTKEEKKRKKKKIRQLKIKKTGRIIKRFTNKKSLSISKKQRNEFIRITRGWRQKKIPKGIKRNNCREKTNRQKTRQKKNNKKEKH</sequence>
<dbReference type="GO" id="GO:0005634">
    <property type="term" value="C:nucleus"/>
    <property type="evidence" value="ECO:0007669"/>
    <property type="project" value="UniProtKB-SubCell"/>
</dbReference>
<dbReference type="Proteomes" id="UP001146793">
    <property type="component" value="Unassembled WGS sequence"/>
</dbReference>
<keyword evidence="4" id="KW-0238">DNA-binding</keyword>
<proteinExistence type="inferred from homology"/>
<organism evidence="9 10">
    <name type="scientific">Anaeramoeba flamelloides</name>
    <dbReference type="NCBI Taxonomy" id="1746091"/>
    <lineage>
        <taxon>Eukaryota</taxon>
        <taxon>Metamonada</taxon>
        <taxon>Anaeramoebidae</taxon>
        <taxon>Anaeramoeba</taxon>
    </lineage>
</organism>
<keyword evidence="5" id="KW-0804">Transcription</keyword>
<reference evidence="9" key="1">
    <citation type="submission" date="2022-08" db="EMBL/GenBank/DDBJ databases">
        <title>Novel sulphate-reducing endosymbionts in the free-living metamonad Anaeramoeba.</title>
        <authorList>
            <person name="Jerlstrom-Hultqvist J."/>
            <person name="Cepicka I."/>
            <person name="Gallot-Lavallee L."/>
            <person name="Salas-Leiva D."/>
            <person name="Curtis B.A."/>
            <person name="Zahonova K."/>
            <person name="Pipaliya S."/>
            <person name="Dacks J."/>
            <person name="Roger A.J."/>
        </authorList>
    </citation>
    <scope>NUCLEOTIDE SEQUENCE</scope>
    <source>
        <strain evidence="9">Busselton2</strain>
    </source>
</reference>
<dbReference type="GO" id="GO:0060261">
    <property type="term" value="P:positive regulation of transcription initiation by RNA polymerase II"/>
    <property type="evidence" value="ECO:0007669"/>
    <property type="project" value="InterPro"/>
</dbReference>
<dbReference type="AlphaFoldDB" id="A0AAV8A0R1"/>
<dbReference type="GO" id="GO:0003713">
    <property type="term" value="F:transcription coactivator activity"/>
    <property type="evidence" value="ECO:0007669"/>
    <property type="project" value="InterPro"/>
</dbReference>
<dbReference type="Pfam" id="PF02229">
    <property type="entry name" value="PC4"/>
    <property type="match status" value="1"/>
</dbReference>
<feature type="domain" description="Transcriptional coactivator p15 (PC4) C-terminal" evidence="8">
    <location>
        <begin position="8"/>
        <end position="57"/>
    </location>
</feature>
<feature type="compositionally biased region" description="Basic residues" evidence="7">
    <location>
        <begin position="110"/>
        <end position="120"/>
    </location>
</feature>
<evidence type="ECO:0000256" key="4">
    <source>
        <dbReference type="ARBA" id="ARBA00023125"/>
    </source>
</evidence>
<name>A0AAV8A0R1_9EUKA</name>
<keyword evidence="3" id="KW-0805">Transcription regulation</keyword>
<dbReference type="InterPro" id="IPR045125">
    <property type="entry name" value="Sub1/Tcp4-like"/>
</dbReference>
<dbReference type="SUPFAM" id="SSF54447">
    <property type="entry name" value="ssDNA-binding transcriptional regulator domain"/>
    <property type="match status" value="1"/>
</dbReference>
<evidence type="ECO:0000256" key="3">
    <source>
        <dbReference type="ARBA" id="ARBA00023015"/>
    </source>
</evidence>
<dbReference type="InterPro" id="IPR003173">
    <property type="entry name" value="PC4_C"/>
</dbReference>
<feature type="compositionally biased region" description="Basic residues" evidence="7">
    <location>
        <begin position="214"/>
        <end position="228"/>
    </location>
</feature>
<dbReference type="GO" id="GO:0003677">
    <property type="term" value="F:DNA binding"/>
    <property type="evidence" value="ECO:0007669"/>
    <property type="project" value="UniProtKB-KW"/>
</dbReference>
<evidence type="ECO:0000256" key="6">
    <source>
        <dbReference type="ARBA" id="ARBA00023242"/>
    </source>
</evidence>
<dbReference type="InterPro" id="IPR009044">
    <property type="entry name" value="ssDNA-bd_transcriptional_reg"/>
</dbReference>
<evidence type="ECO:0000256" key="7">
    <source>
        <dbReference type="SAM" id="MobiDB-lite"/>
    </source>
</evidence>
<dbReference type="PANTHER" id="PTHR13215">
    <property type="entry name" value="RNA POLYMERASE II TRANSCRIPTIONAL COACTIVATOR"/>
    <property type="match status" value="1"/>
</dbReference>
<feature type="region of interest" description="Disordered" evidence="7">
    <location>
        <begin position="87"/>
        <end position="126"/>
    </location>
</feature>
<evidence type="ECO:0000259" key="8">
    <source>
        <dbReference type="Pfam" id="PF02229"/>
    </source>
</evidence>
<feature type="region of interest" description="Disordered" evidence="7">
    <location>
        <begin position="214"/>
        <end position="250"/>
    </location>
</feature>
<comment type="similarity">
    <text evidence="2">Belongs to the transcriptional coactivator PC4 family.</text>
</comment>
<comment type="caution">
    <text evidence="9">The sequence shown here is derived from an EMBL/GenBank/DDBJ whole genome shotgun (WGS) entry which is preliminary data.</text>
</comment>
<dbReference type="Gene3D" id="2.30.31.10">
    <property type="entry name" value="Transcriptional Coactivator Pc4, Chain A"/>
    <property type="match status" value="1"/>
</dbReference>
<feature type="compositionally biased region" description="Basic residues" evidence="7">
    <location>
        <begin position="236"/>
        <end position="250"/>
    </location>
</feature>
<evidence type="ECO:0000313" key="10">
    <source>
        <dbReference type="Proteomes" id="UP001146793"/>
    </source>
</evidence>
<comment type="subcellular location">
    <subcellularLocation>
        <location evidence="1">Nucleus</location>
    </subcellularLocation>
</comment>
<accession>A0AAV8A0R1</accession>
<evidence type="ECO:0000256" key="2">
    <source>
        <dbReference type="ARBA" id="ARBA00009001"/>
    </source>
</evidence>
<keyword evidence="6" id="KW-0539">Nucleus</keyword>
<evidence type="ECO:0000256" key="5">
    <source>
        <dbReference type="ARBA" id="ARBA00023163"/>
    </source>
</evidence>
<dbReference type="EMBL" id="JANTQA010000016">
    <property type="protein sequence ID" value="KAJ3447373.1"/>
    <property type="molecule type" value="Genomic_DNA"/>
</dbReference>
<evidence type="ECO:0000313" key="9">
    <source>
        <dbReference type="EMBL" id="KAJ3447373.1"/>
    </source>
</evidence>
<protein>
    <submittedName>
        <fullName evidence="9">Activated RNA polymerase ii transcriptional coactivator p15</fullName>
    </submittedName>
</protein>
<evidence type="ECO:0000256" key="1">
    <source>
        <dbReference type="ARBA" id="ARBA00004123"/>
    </source>
</evidence>
<gene>
    <name evidence="9" type="ORF">M0812_07603</name>
</gene>